<dbReference type="GO" id="GO:0046983">
    <property type="term" value="F:protein dimerization activity"/>
    <property type="evidence" value="ECO:0007669"/>
    <property type="project" value="InterPro"/>
</dbReference>
<evidence type="ECO:0000256" key="4">
    <source>
        <dbReference type="ARBA" id="ARBA00023163"/>
    </source>
</evidence>
<protein>
    <recommendedName>
        <fullName evidence="8">MADS-box domain-containing protein</fullName>
    </recommendedName>
</protein>
<dbReference type="STRING" id="759272.G0SBW2"/>
<feature type="domain" description="MADS-box" evidence="8">
    <location>
        <begin position="1"/>
        <end position="61"/>
    </location>
</feature>
<evidence type="ECO:0000256" key="2">
    <source>
        <dbReference type="ARBA" id="ARBA00023015"/>
    </source>
</evidence>
<feature type="compositionally biased region" description="Low complexity" evidence="7">
    <location>
        <begin position="447"/>
        <end position="465"/>
    </location>
</feature>
<feature type="compositionally biased region" description="Polar residues" evidence="7">
    <location>
        <begin position="109"/>
        <end position="119"/>
    </location>
</feature>
<dbReference type="KEGG" id="cthr:CTHT_0055000"/>
<dbReference type="AlphaFoldDB" id="G0SBW2"/>
<dbReference type="SUPFAM" id="SSF55455">
    <property type="entry name" value="SRF-like"/>
    <property type="match status" value="1"/>
</dbReference>
<keyword evidence="4" id="KW-0804">Transcription</keyword>
<accession>G0SBW2</accession>
<dbReference type="CDD" id="cd00265">
    <property type="entry name" value="MADS_MEF2_like"/>
    <property type="match status" value="1"/>
</dbReference>
<keyword evidence="10" id="KW-1185">Reference proteome</keyword>
<feature type="compositionally biased region" description="Polar residues" evidence="7">
    <location>
        <begin position="516"/>
        <end position="544"/>
    </location>
</feature>
<name>G0SBW2_CHATD</name>
<dbReference type="PRINTS" id="PR00404">
    <property type="entry name" value="MADSDOMAIN"/>
</dbReference>
<feature type="compositionally biased region" description="Low complexity" evidence="7">
    <location>
        <begin position="291"/>
        <end position="339"/>
    </location>
</feature>
<keyword evidence="5" id="KW-0539">Nucleus</keyword>
<feature type="region of interest" description="Disordered" evidence="7">
    <location>
        <begin position="622"/>
        <end position="684"/>
    </location>
</feature>
<dbReference type="EMBL" id="GL988045">
    <property type="protein sequence ID" value="EGS18888.1"/>
    <property type="molecule type" value="Genomic_DNA"/>
</dbReference>
<evidence type="ECO:0000313" key="10">
    <source>
        <dbReference type="Proteomes" id="UP000008066"/>
    </source>
</evidence>
<gene>
    <name evidence="9" type="ORF">CTHT_0055000</name>
</gene>
<dbReference type="eggNOG" id="KOG0014">
    <property type="taxonomic scope" value="Eukaryota"/>
</dbReference>
<proteinExistence type="inferred from homology"/>
<comment type="similarity">
    <text evidence="6">Belongs to the MEF2 family.</text>
</comment>
<comment type="subcellular location">
    <subcellularLocation>
        <location evidence="1">Nucleus</location>
    </subcellularLocation>
</comment>
<feature type="compositionally biased region" description="Low complexity" evidence="7">
    <location>
        <begin position="555"/>
        <end position="566"/>
    </location>
</feature>
<feature type="compositionally biased region" description="Low complexity" evidence="7">
    <location>
        <begin position="121"/>
        <end position="136"/>
    </location>
</feature>
<dbReference type="OrthoDB" id="1898716at2759"/>
<evidence type="ECO:0000256" key="6">
    <source>
        <dbReference type="ARBA" id="ARBA00025805"/>
    </source>
</evidence>
<feature type="compositionally biased region" description="Low complexity" evidence="7">
    <location>
        <begin position="473"/>
        <end position="487"/>
    </location>
</feature>
<dbReference type="GeneID" id="18259538"/>
<reference evidence="9 10" key="1">
    <citation type="journal article" date="2011" name="Cell">
        <title>Insight into structure and assembly of the nuclear pore complex by utilizing the genome of a eukaryotic thermophile.</title>
        <authorList>
            <person name="Amlacher S."/>
            <person name="Sarges P."/>
            <person name="Flemming D."/>
            <person name="van Noort V."/>
            <person name="Kunze R."/>
            <person name="Devos D.P."/>
            <person name="Arumugam M."/>
            <person name="Bork P."/>
            <person name="Hurt E."/>
        </authorList>
    </citation>
    <scope>NUCLEOTIDE SEQUENCE [LARGE SCALE GENOMIC DNA]</scope>
    <source>
        <strain evidence="10">DSM 1495 / CBS 144.50 / IMI 039719</strain>
    </source>
</reference>
<keyword evidence="3" id="KW-0238">DNA-binding</keyword>
<keyword evidence="2" id="KW-0805">Transcription regulation</keyword>
<dbReference type="InterPro" id="IPR036879">
    <property type="entry name" value="TF_MADSbox_sf"/>
</dbReference>
<feature type="compositionally biased region" description="Pro residues" evidence="7">
    <location>
        <begin position="368"/>
        <end position="383"/>
    </location>
</feature>
<dbReference type="Proteomes" id="UP000008066">
    <property type="component" value="Unassembled WGS sequence"/>
</dbReference>
<organism evidence="10">
    <name type="scientific">Chaetomium thermophilum (strain DSM 1495 / CBS 144.50 / IMI 039719)</name>
    <name type="common">Thermochaetoides thermophila</name>
    <dbReference type="NCBI Taxonomy" id="759272"/>
    <lineage>
        <taxon>Eukaryota</taxon>
        <taxon>Fungi</taxon>
        <taxon>Dikarya</taxon>
        <taxon>Ascomycota</taxon>
        <taxon>Pezizomycotina</taxon>
        <taxon>Sordariomycetes</taxon>
        <taxon>Sordariomycetidae</taxon>
        <taxon>Sordariales</taxon>
        <taxon>Chaetomiaceae</taxon>
        <taxon>Thermochaetoides</taxon>
    </lineage>
</organism>
<dbReference type="GO" id="GO:0000981">
    <property type="term" value="F:DNA-binding transcription factor activity, RNA polymerase II-specific"/>
    <property type="evidence" value="ECO:0007669"/>
    <property type="project" value="TreeGrafter"/>
</dbReference>
<dbReference type="Gene3D" id="3.40.1810.10">
    <property type="entry name" value="Transcription factor, MADS-box"/>
    <property type="match status" value="1"/>
</dbReference>
<dbReference type="InterPro" id="IPR033896">
    <property type="entry name" value="MEF2-like_N"/>
</dbReference>
<sequence>MGRRKIEIKAIKDDRNRSVTFLKRKGGLFKKAHELSVLCCVDVAVFIFGNNKKLYEYSSTDMREMITRYTYALQHGGPNEHKGPQDFQTAAADDEEEDDDNNNNNNNNGTPPQNETGMESQMVVPPFQPQAQFPPQIRHQHAPSLSPPMPNGAVFGAHPANAPRGHTPQPQIGSRPASRNDIRRMPPNMVTQPVVSQAPPQPVNGGYAYMPQPAIYNPQNASLPPSMPTHGLPQPHPQFPYSQPAPQPPQMQPFVEDQRRPQPSPAFPPPHTQPTAPRHSLSPPQPPAPQLPAQFHPQPVTQMSAAPSQPQQPSAQPQQQSQPTAHQMQTPPQPQQQLPSLPPPQETSHNPEPTRTMEPPQIQQPASSMPPPHESQPPAPLEPKPIQEPERRQPTLLLDTNIKRLPPRGRGSIFTPIDENRSVLSQHLAAFAADKSSPPEPKPQPVSTSGSNNSSPSNGQRSNPQIVQPPQITRTTSLSSTTETVFTPPSRSNSLRTGGPLVRPRLKVQIPDESDNGSATGSASPKGTTTTNEATSQPSRLTHCSTVVLPPPSPSASALLSAGATGPPNPFARPLPQQNSNRDSIDTPVSALPSRFLNTDYLPSPSSFYPEWNLRGSDSNTLPSPLNFATPVVGTGPSFLRDDPAPPPSLLKRKSPEISGSNGNSGGEGSSEGNDAKRLKVEAP</sequence>
<dbReference type="GO" id="GO:0000978">
    <property type="term" value="F:RNA polymerase II cis-regulatory region sequence-specific DNA binding"/>
    <property type="evidence" value="ECO:0007669"/>
    <property type="project" value="TreeGrafter"/>
</dbReference>
<evidence type="ECO:0000256" key="5">
    <source>
        <dbReference type="ARBA" id="ARBA00023242"/>
    </source>
</evidence>
<feature type="compositionally biased region" description="Low complexity" evidence="7">
    <location>
        <begin position="273"/>
        <end position="282"/>
    </location>
</feature>
<dbReference type="OMA" id="LGRYQYF"/>
<evidence type="ECO:0000313" key="9">
    <source>
        <dbReference type="EMBL" id="EGS18888.1"/>
    </source>
</evidence>
<dbReference type="PANTHER" id="PTHR11945:SF534">
    <property type="entry name" value="MYOCYTE-SPECIFIC ENHANCER FACTOR 2"/>
    <property type="match status" value="1"/>
</dbReference>
<dbReference type="InterPro" id="IPR002100">
    <property type="entry name" value="TF_MADSbox"/>
</dbReference>
<evidence type="ECO:0000259" key="8">
    <source>
        <dbReference type="PROSITE" id="PS50066"/>
    </source>
</evidence>
<feature type="compositionally biased region" description="Acidic residues" evidence="7">
    <location>
        <begin position="92"/>
        <end position="101"/>
    </location>
</feature>
<dbReference type="RefSeq" id="XP_006695833.1">
    <property type="nucleotide sequence ID" value="XM_006695770.1"/>
</dbReference>
<dbReference type="GO" id="GO:0005634">
    <property type="term" value="C:nucleus"/>
    <property type="evidence" value="ECO:0007669"/>
    <property type="project" value="UniProtKB-SubCell"/>
</dbReference>
<feature type="compositionally biased region" description="Pro residues" evidence="7">
    <location>
        <begin position="234"/>
        <end position="251"/>
    </location>
</feature>
<evidence type="ECO:0000256" key="1">
    <source>
        <dbReference type="ARBA" id="ARBA00004123"/>
    </source>
</evidence>
<evidence type="ECO:0000256" key="3">
    <source>
        <dbReference type="ARBA" id="ARBA00023125"/>
    </source>
</evidence>
<dbReference type="PROSITE" id="PS50066">
    <property type="entry name" value="MADS_BOX_2"/>
    <property type="match status" value="1"/>
</dbReference>
<dbReference type="PANTHER" id="PTHR11945">
    <property type="entry name" value="MADS BOX PROTEIN"/>
    <property type="match status" value="1"/>
</dbReference>
<feature type="region of interest" description="Disordered" evidence="7">
    <location>
        <begin position="75"/>
        <end position="206"/>
    </location>
</feature>
<feature type="region of interest" description="Disordered" evidence="7">
    <location>
        <begin position="218"/>
        <end position="590"/>
    </location>
</feature>
<feature type="compositionally biased region" description="Basic and acidic residues" evidence="7">
    <location>
        <begin position="674"/>
        <end position="684"/>
    </location>
</feature>
<evidence type="ECO:0000256" key="7">
    <source>
        <dbReference type="SAM" id="MobiDB-lite"/>
    </source>
</evidence>
<feature type="compositionally biased region" description="Pro residues" evidence="7">
    <location>
        <begin position="262"/>
        <end position="272"/>
    </location>
</feature>
<dbReference type="SMART" id="SM00432">
    <property type="entry name" value="MADS"/>
    <property type="match status" value="1"/>
</dbReference>
<dbReference type="Pfam" id="PF00319">
    <property type="entry name" value="SRF-TF"/>
    <property type="match status" value="1"/>
</dbReference>
<dbReference type="HOGENOM" id="CLU_024080_1_0_1"/>
<dbReference type="GO" id="GO:0045944">
    <property type="term" value="P:positive regulation of transcription by RNA polymerase II"/>
    <property type="evidence" value="ECO:0007669"/>
    <property type="project" value="InterPro"/>
</dbReference>